<gene>
    <name evidence="4" type="ORF">ATK06_0841</name>
</gene>
<dbReference type="InterPro" id="IPR042261">
    <property type="entry name" value="Lsr2-like_dimerization"/>
</dbReference>
<dbReference type="InterPro" id="IPR055370">
    <property type="entry name" value="Lsr2_DNA-bd"/>
</dbReference>
<dbReference type="GO" id="GO:0003677">
    <property type="term" value="F:DNA binding"/>
    <property type="evidence" value="ECO:0007669"/>
    <property type="project" value="UniProtKB-KW"/>
</dbReference>
<dbReference type="STRING" id="1724.GCA_001044175_02445"/>
<dbReference type="OrthoDB" id="4113332at2"/>
<keyword evidence="1" id="KW-0238">DNA-binding</keyword>
<proteinExistence type="predicted"/>
<reference evidence="4 5" key="1">
    <citation type="submission" date="2017-10" db="EMBL/GenBank/DDBJ databases">
        <title>Sequencing the genomes of 1000 actinobacteria strains.</title>
        <authorList>
            <person name="Klenk H.-P."/>
        </authorList>
    </citation>
    <scope>NUCLEOTIDE SEQUENCE [LARGE SCALE GENOMIC DNA]</scope>
    <source>
        <strain evidence="4 5">DSM 20688</strain>
    </source>
</reference>
<evidence type="ECO:0000259" key="2">
    <source>
        <dbReference type="Pfam" id="PF11774"/>
    </source>
</evidence>
<dbReference type="Pfam" id="PF23359">
    <property type="entry name" value="Lsr2_DNA-bd"/>
    <property type="match status" value="1"/>
</dbReference>
<dbReference type="InterPro" id="IPR024412">
    <property type="entry name" value="Lsr2_dim_dom"/>
</dbReference>
<name>A0A2A9DP53_9CORY</name>
<feature type="domain" description="Lsr2 dimerization" evidence="2">
    <location>
        <begin position="1"/>
        <end position="61"/>
    </location>
</feature>
<evidence type="ECO:0000313" key="5">
    <source>
        <dbReference type="Proteomes" id="UP000221653"/>
    </source>
</evidence>
<dbReference type="Proteomes" id="UP000221653">
    <property type="component" value="Unassembled WGS sequence"/>
</dbReference>
<dbReference type="EMBL" id="PDJF01000001">
    <property type="protein sequence ID" value="PFG27762.1"/>
    <property type="molecule type" value="Genomic_DNA"/>
</dbReference>
<dbReference type="RefSeq" id="WP_048381145.1">
    <property type="nucleotide sequence ID" value="NZ_LDYE01000009.1"/>
</dbReference>
<dbReference type="Gene3D" id="3.30.60.230">
    <property type="entry name" value="Lsr2, dimerization domain"/>
    <property type="match status" value="1"/>
</dbReference>
<organism evidence="4 5">
    <name type="scientific">Corynebacterium renale</name>
    <dbReference type="NCBI Taxonomy" id="1724"/>
    <lineage>
        <taxon>Bacteria</taxon>
        <taxon>Bacillati</taxon>
        <taxon>Actinomycetota</taxon>
        <taxon>Actinomycetes</taxon>
        <taxon>Mycobacteriales</taxon>
        <taxon>Corynebacteriaceae</taxon>
        <taxon>Corynebacterium</taxon>
    </lineage>
</organism>
<dbReference type="Gene3D" id="4.10.320.10">
    <property type="entry name" value="E3-binding domain"/>
    <property type="match status" value="1"/>
</dbReference>
<protein>
    <submittedName>
        <fullName evidence="4">Lsr2 protein</fullName>
    </submittedName>
</protein>
<evidence type="ECO:0000259" key="3">
    <source>
        <dbReference type="Pfam" id="PF23359"/>
    </source>
</evidence>
<comment type="caution">
    <text evidence="4">The sequence shown here is derived from an EMBL/GenBank/DDBJ whole genome shotgun (WGS) entry which is preliminary data.</text>
</comment>
<feature type="domain" description="Lsr2 DNA-binding" evidence="3">
    <location>
        <begin position="74"/>
        <end position="108"/>
    </location>
</feature>
<accession>A0A2A9DP53</accession>
<evidence type="ECO:0000256" key="1">
    <source>
        <dbReference type="ARBA" id="ARBA00023125"/>
    </source>
</evidence>
<evidence type="ECO:0000313" key="4">
    <source>
        <dbReference type="EMBL" id="PFG27762.1"/>
    </source>
</evidence>
<keyword evidence="5" id="KW-1185">Reference proteome</keyword>
<dbReference type="Pfam" id="PF11774">
    <property type="entry name" value="Lsr2"/>
    <property type="match status" value="1"/>
</dbReference>
<dbReference type="GO" id="GO:0016746">
    <property type="term" value="F:acyltransferase activity"/>
    <property type="evidence" value="ECO:0007669"/>
    <property type="project" value="InterPro"/>
</dbReference>
<dbReference type="AlphaFoldDB" id="A0A2A9DP53"/>
<dbReference type="InterPro" id="IPR036625">
    <property type="entry name" value="E3-bd_dom_sf"/>
</dbReference>
<sequence length="110" mass="12514">MARKEITQYFDDLDGAPLNDDQVHIVRFSLEGTNYVLDLSAENATKLHEALQPFIDVARKETATTRRATAPRRNNRAKEIRKWAQDNGYDVADRGKIPTEVIDAYDAAHK</sequence>